<protein>
    <submittedName>
        <fullName evidence="2">IgGFc_binding domain-containing protein</fullName>
    </submittedName>
</protein>
<name>A0AC35TII4_9BILA</name>
<reference evidence="2" key="1">
    <citation type="submission" date="2016-11" db="UniProtKB">
        <authorList>
            <consortium name="WormBaseParasite"/>
        </authorList>
    </citation>
    <scope>IDENTIFICATION</scope>
    <source>
        <strain evidence="2">KR3021</strain>
    </source>
</reference>
<accession>A0AC35TII4</accession>
<proteinExistence type="predicted"/>
<evidence type="ECO:0000313" key="1">
    <source>
        <dbReference type="Proteomes" id="UP000095286"/>
    </source>
</evidence>
<evidence type="ECO:0000313" key="2">
    <source>
        <dbReference type="WBParaSite" id="RSKR_0000088450.1"/>
    </source>
</evidence>
<dbReference type="WBParaSite" id="RSKR_0000088450.1">
    <property type="protein sequence ID" value="RSKR_0000088450.1"/>
    <property type="gene ID" value="RSKR_0000088450"/>
</dbReference>
<sequence length="477" mass="52955">MIFKSIIAFLFIGLFVASGNAHSDGKDFVFSFIITDFEDVSHAATYTLIIIPTNNSTTCTFQYTQNSDNKVVSIEQDVLYGRYNEYLFDIKESTSFLQYGEDVFYYGNTTDTRIFVSCKDDVKLIGRIADPINTFGDMFLIPAITNANTQYVFATPTTINSLKGTLAILPVNNEGSITVNISSYSNGVLFSNETIQYDTTLGQNQSYVSVWLGVADATLVISTSSPVMLSFVSPWTSLSDNGNDCGATCVEDYVAFMPISSPSTSCPSNDKDQRMATHDFSTRLHISPPNFGSNCNEVSKITIFNDTNTVQGFNQIVDNKGFTSISLIKNDYQSGFSSEHGQLATYRYGSILIQPDTHTAYGHFAHYLPSVNEWVTNTTLFYTLGKDCFIEFYTDANGSDPSLIKVDGITLDSVSFTKTKMHMFDNKYTQFVVPVNGWYGLHSFENNNGDYVLYVVCKNVNGPYNAAGYLTGFNRKN</sequence>
<dbReference type="Proteomes" id="UP000095286">
    <property type="component" value="Unplaced"/>
</dbReference>
<organism evidence="1 2">
    <name type="scientific">Rhabditophanes sp. KR3021</name>
    <dbReference type="NCBI Taxonomy" id="114890"/>
    <lineage>
        <taxon>Eukaryota</taxon>
        <taxon>Metazoa</taxon>
        <taxon>Ecdysozoa</taxon>
        <taxon>Nematoda</taxon>
        <taxon>Chromadorea</taxon>
        <taxon>Rhabditida</taxon>
        <taxon>Tylenchina</taxon>
        <taxon>Panagrolaimomorpha</taxon>
        <taxon>Strongyloidoidea</taxon>
        <taxon>Alloionematidae</taxon>
        <taxon>Rhabditophanes</taxon>
    </lineage>
</organism>